<evidence type="ECO:0000313" key="1">
    <source>
        <dbReference type="EMBL" id="SCE95437.1"/>
    </source>
</evidence>
<evidence type="ECO:0000313" key="2">
    <source>
        <dbReference type="Proteomes" id="UP000198242"/>
    </source>
</evidence>
<accession>A0A1C4WGU5</accession>
<sequence>MTQPSRLQGEQLVRPLVPAALPTRPRPCPRPMPALPVHVPPPVFAAAQDVLLGMAFPSSCGRVTAQQLLHPLGWEPGRRLDIQPHEGMLVVGSAHDGRHQIGSRGELPLPAPARRMCGIKPGQPVLLAALVTHDLLVVHPAGTVIRLLADLHTRLAGAGHVR</sequence>
<dbReference type="AlphaFoldDB" id="A0A1C4WGU5"/>
<dbReference type="EMBL" id="LT607411">
    <property type="protein sequence ID" value="SCE95437.1"/>
    <property type="molecule type" value="Genomic_DNA"/>
</dbReference>
<keyword evidence="2" id="KW-1185">Reference proteome</keyword>
<evidence type="ECO:0008006" key="3">
    <source>
        <dbReference type="Google" id="ProtNLM"/>
    </source>
</evidence>
<protein>
    <recommendedName>
        <fullName evidence="3">SpoVT-AbrB domain-containing protein</fullName>
    </recommendedName>
</protein>
<organism evidence="1 2">
    <name type="scientific">Micromonospora viridifaciens</name>
    <dbReference type="NCBI Taxonomy" id="1881"/>
    <lineage>
        <taxon>Bacteria</taxon>
        <taxon>Bacillati</taxon>
        <taxon>Actinomycetota</taxon>
        <taxon>Actinomycetes</taxon>
        <taxon>Micromonosporales</taxon>
        <taxon>Micromonosporaceae</taxon>
        <taxon>Micromonospora</taxon>
    </lineage>
</organism>
<name>A0A1C4WGU5_MICVI</name>
<dbReference type="Proteomes" id="UP000198242">
    <property type="component" value="Chromosome I"/>
</dbReference>
<gene>
    <name evidence="1" type="ORF">GA0074695_2428</name>
</gene>
<proteinExistence type="predicted"/>
<reference evidence="2" key="1">
    <citation type="submission" date="2016-06" db="EMBL/GenBank/DDBJ databases">
        <authorList>
            <person name="Varghese N."/>
            <person name="Submissions Spin"/>
        </authorList>
    </citation>
    <scope>NUCLEOTIDE SEQUENCE [LARGE SCALE GENOMIC DNA]</scope>
    <source>
        <strain evidence="2">DSM 43909</strain>
    </source>
</reference>